<keyword evidence="7" id="KW-0503">Monooxygenase</keyword>
<accession>A0A7J6HQ10</accession>
<dbReference type="InterPro" id="IPR017972">
    <property type="entry name" value="Cyt_P450_CS"/>
</dbReference>
<evidence type="ECO:0000256" key="6">
    <source>
        <dbReference type="ARBA" id="ARBA00023004"/>
    </source>
</evidence>
<dbReference type="InterPro" id="IPR036396">
    <property type="entry name" value="Cyt_P450_sf"/>
</dbReference>
<proteinExistence type="inferred from homology"/>
<comment type="caution">
    <text evidence="9">The sequence shown here is derived from an EMBL/GenBank/DDBJ whole genome shotgun (WGS) entry which is preliminary data.</text>
</comment>
<gene>
    <name evidence="9" type="ORF">G4B88_027106</name>
</gene>
<evidence type="ECO:0000313" key="9">
    <source>
        <dbReference type="EMBL" id="KAF4397366.1"/>
    </source>
</evidence>
<dbReference type="GO" id="GO:0016705">
    <property type="term" value="F:oxidoreductase activity, acting on paired donors, with incorporation or reduction of molecular oxygen"/>
    <property type="evidence" value="ECO:0007669"/>
    <property type="project" value="InterPro"/>
</dbReference>
<keyword evidence="4 8" id="KW-0479">Metal-binding</keyword>
<evidence type="ECO:0000256" key="8">
    <source>
        <dbReference type="PIRSR" id="PIRSR602401-1"/>
    </source>
</evidence>
<dbReference type="Proteomes" id="UP000583929">
    <property type="component" value="Unassembled WGS sequence"/>
</dbReference>
<comment type="cofactor">
    <cofactor evidence="1 8">
        <name>heme</name>
        <dbReference type="ChEBI" id="CHEBI:30413"/>
    </cofactor>
</comment>
<dbReference type="GO" id="GO:0004497">
    <property type="term" value="F:monooxygenase activity"/>
    <property type="evidence" value="ECO:0007669"/>
    <property type="project" value="UniProtKB-KW"/>
</dbReference>
<evidence type="ECO:0000256" key="1">
    <source>
        <dbReference type="ARBA" id="ARBA00001971"/>
    </source>
</evidence>
<reference evidence="9 10" key="1">
    <citation type="journal article" date="2020" name="bioRxiv">
        <title>Sequence and annotation of 42 cannabis genomes reveals extensive copy number variation in cannabinoid synthesis and pathogen resistance genes.</title>
        <authorList>
            <person name="Mckernan K.J."/>
            <person name="Helbert Y."/>
            <person name="Kane L.T."/>
            <person name="Ebling H."/>
            <person name="Zhang L."/>
            <person name="Liu B."/>
            <person name="Eaton Z."/>
            <person name="Mclaughlin S."/>
            <person name="Kingan S."/>
            <person name="Baybayan P."/>
            <person name="Concepcion G."/>
            <person name="Jordan M."/>
            <person name="Riva A."/>
            <person name="Barbazuk W."/>
            <person name="Harkins T."/>
        </authorList>
    </citation>
    <scope>NUCLEOTIDE SEQUENCE [LARGE SCALE GENOMIC DNA]</scope>
    <source>
        <strain evidence="10">cv. Jamaican Lion 4</strain>
        <tissue evidence="9">Leaf</tissue>
    </source>
</reference>
<dbReference type="Pfam" id="PF00067">
    <property type="entry name" value="p450"/>
    <property type="match status" value="3"/>
</dbReference>
<evidence type="ECO:0000256" key="5">
    <source>
        <dbReference type="ARBA" id="ARBA00023002"/>
    </source>
</evidence>
<evidence type="ECO:0000256" key="3">
    <source>
        <dbReference type="ARBA" id="ARBA00022617"/>
    </source>
</evidence>
<dbReference type="EMBL" id="JAATIQ010000033">
    <property type="protein sequence ID" value="KAF4397366.1"/>
    <property type="molecule type" value="Genomic_DNA"/>
</dbReference>
<evidence type="ECO:0000256" key="7">
    <source>
        <dbReference type="ARBA" id="ARBA00023033"/>
    </source>
</evidence>
<dbReference type="CDD" id="cd11064">
    <property type="entry name" value="CYP86A"/>
    <property type="match status" value="2"/>
</dbReference>
<evidence type="ECO:0000256" key="2">
    <source>
        <dbReference type="ARBA" id="ARBA00010617"/>
    </source>
</evidence>
<evidence type="ECO:0000256" key="4">
    <source>
        <dbReference type="ARBA" id="ARBA00022723"/>
    </source>
</evidence>
<organism evidence="9 10">
    <name type="scientific">Cannabis sativa</name>
    <name type="common">Hemp</name>
    <name type="synonym">Marijuana</name>
    <dbReference type="NCBI Taxonomy" id="3483"/>
    <lineage>
        <taxon>Eukaryota</taxon>
        <taxon>Viridiplantae</taxon>
        <taxon>Streptophyta</taxon>
        <taxon>Embryophyta</taxon>
        <taxon>Tracheophyta</taxon>
        <taxon>Spermatophyta</taxon>
        <taxon>Magnoliopsida</taxon>
        <taxon>eudicotyledons</taxon>
        <taxon>Gunneridae</taxon>
        <taxon>Pentapetalae</taxon>
        <taxon>rosids</taxon>
        <taxon>fabids</taxon>
        <taxon>Rosales</taxon>
        <taxon>Cannabaceae</taxon>
        <taxon>Cannabis</taxon>
    </lineage>
</organism>
<keyword evidence="6 8" id="KW-0408">Iron</keyword>
<keyword evidence="3 8" id="KW-0349">Heme</keyword>
<protein>
    <recommendedName>
        <fullName evidence="11">Cytochrome P450</fullName>
    </recommendedName>
</protein>
<dbReference type="GO" id="GO:0020037">
    <property type="term" value="F:heme binding"/>
    <property type="evidence" value="ECO:0007669"/>
    <property type="project" value="InterPro"/>
</dbReference>
<dbReference type="Gene3D" id="1.10.630.10">
    <property type="entry name" value="Cytochrome P450"/>
    <property type="match status" value="6"/>
</dbReference>
<dbReference type="GO" id="GO:0005506">
    <property type="term" value="F:iron ion binding"/>
    <property type="evidence" value="ECO:0007669"/>
    <property type="project" value="InterPro"/>
</dbReference>
<dbReference type="InterPro" id="IPR001128">
    <property type="entry name" value="Cyt_P450"/>
</dbReference>
<dbReference type="PANTHER" id="PTHR24296">
    <property type="entry name" value="CYTOCHROME P450"/>
    <property type="match status" value="1"/>
</dbReference>
<dbReference type="InterPro" id="IPR002401">
    <property type="entry name" value="Cyt_P450_E_grp-I"/>
</dbReference>
<dbReference type="PRINTS" id="PR00385">
    <property type="entry name" value="P450"/>
</dbReference>
<keyword evidence="10" id="KW-1185">Reference proteome</keyword>
<dbReference type="PROSITE" id="PS00086">
    <property type="entry name" value="CYTOCHROME_P450"/>
    <property type="match status" value="2"/>
</dbReference>
<keyword evidence="5" id="KW-0560">Oxidoreductase</keyword>
<dbReference type="GO" id="GO:0006629">
    <property type="term" value="P:lipid metabolic process"/>
    <property type="evidence" value="ECO:0007669"/>
    <property type="project" value="UniProtKB-ARBA"/>
</dbReference>
<feature type="binding site" description="axial binding residue" evidence="8">
    <location>
        <position position="1593"/>
    </location>
    <ligand>
        <name>heme</name>
        <dbReference type="ChEBI" id="CHEBI:30413"/>
    </ligand>
    <ligandPart>
        <name>Fe</name>
        <dbReference type="ChEBI" id="CHEBI:18248"/>
    </ligandPart>
</feature>
<name>A0A7J6HQ10_CANSA</name>
<evidence type="ECO:0000313" key="10">
    <source>
        <dbReference type="Proteomes" id="UP000583929"/>
    </source>
</evidence>
<sequence>MLPRLVCKFPCLHEYATHVLGQSGGTFEFKGPLFSGMDIIATSDPLNFQHITTTHFTNYPKGQASRDIFHDVLGDGIINSDFDLWKFQRRMFQLSTRQHTFNFHSFVAKSLHQNLLNHFLPFLHHATQTQIQVDLQEALQQMVTYDNAILLIFGLDLSSYKFKYSKAEYLEAFNEMEEVAIHRHILPKLYWKLQKLLQIGTEKRLRIARRKFDEFLFQCISLKREQMSLTNDDDDEVEDVLPSGHHVKPNQMVFMSFYSSGRMEQVWEKDCLEFKPERWINCEQGNKFVFVPSHKFPSFYIGPRTCLGKDIALIQMKVLAVNVLKNYCFHVVEGHSFMTELMTKSGGAFEFKGPLLSGMDFILTSHPSNLQHMYTTKFSNYPKGEEFREVLDLIGDGILNVDSELWRLQRKMFQLWTRTHANFDSFVATTLHRKVVDYLIPFLNHASDTKIEVDIQDTLQRMITFDNAILFIFGLDLTAYSFKSPKHEYQKAFNDMQEAAIHRHIVPKCLWKLQRWLNIGIERRVSIANQIFDEFIYQCISLKREQIMSQSKNHDLGLLSIYMKEKEKPYSDKFLRDVAFSFLAAARDTLNVGLCWFFWFVATHPNIETKIINEMKEKLGTNYNNLDYDYYKSEEVMSKLVYLQATIYETFRLYPSVPFNHRTSTKEDVFPSGQRVKANQMVLTCAYATGRMEEVWGKDCLEFKPERWISEKGEFVFVPSHKFPAFHVGPRTCLENIGYLEGALGGAVMVYFLATIHHWWRDRNAVLMAWPVVGMLPKLLLNASNVHDFATEILRKSGGTFVFKGPSWFTTDLDFIITCDPSNLQHILNSNFSNYPKGEEFRQVFDVLGDGILNVDSDLWRLQRKMFQLWSTRHKNFVSFIANTMHHKMVDHFIPFLHHLSQTRLQVDLQESFQRMITFDNAILLSLGLNPASHSHLFQLPQLEYQKAFEDIHKAVFQRHILPQTLWKLQRWLKIGAERKLAQGREMFDQFMLTCISLKQQQLMITNNNNENNDDEADFEELNKFIYLQAVLYETFRLYPPIPFNHRSADKDDILPSGHHVRKKQRVLLSFYSTGRMEEIWGKDCLEFKPERWITEEKGFVYVPSHKYPIFNGGPRTCIGKDMVLIQMKVAAISILSNYLASMDLEIGLHKILIGGVLLIICFLGAVGRPVFGMWPNLLRNIPRLHDFATEFLRQRDLTIEFKGPWFANLDFIITCDPRNIQHILITNFANYPKGPQFKEAFEALGDGILNVDLDLWRLQRKMFQLWSRQHKKFDSFVSRTIQQKVVNDLIPFLDQVSNTRTQIDLQEAFQSMVTFESAILLIFGLDPDNYSFTFSKLEYRKAIDDIQEATLRRHFLPEVWWKLERWLQVGHERKLTKARRVFDEFMYQCIQIKRKELYQSCKSQNKEQVANSNDLMTLYMEEKEKPYSDQFLKDVALNFVAAARDTLTAGLSWFFYLVATHPIIEAKILEEMKENLPTVNDDNNHNKYQFFDAEELSKLVYLQAVLYETLRLYPSVPLNHKTVAEPDILPSGHRVERKTRIFLSYYAMGRMEKIWGPDCLEFKPERWISEQGGFVYVPSHKYTVFNAGPRSCLGKDMALLQMKVLATTILSNFRLQVVEGHPVSPNITVTLNMKHGLKVWVSRRCA</sequence>
<comment type="similarity">
    <text evidence="2">Belongs to the cytochrome P450 family.</text>
</comment>
<dbReference type="SUPFAM" id="SSF48264">
    <property type="entry name" value="Cytochrome P450"/>
    <property type="match status" value="4"/>
</dbReference>
<evidence type="ECO:0008006" key="11">
    <source>
        <dbReference type="Google" id="ProtNLM"/>
    </source>
</evidence>
<dbReference type="PRINTS" id="PR00463">
    <property type="entry name" value="EP450I"/>
</dbReference>